<dbReference type="GO" id="GO:0006310">
    <property type="term" value="P:DNA recombination"/>
    <property type="evidence" value="ECO:0007669"/>
    <property type="project" value="UniProtKB-KW"/>
</dbReference>
<sequence length="245" mass="28534">MNWVSPIKDDETLEKFKKALREVDDKYYILFEIGVGTGMQLQEILKFKNKDIRDKDSIEASIGTKNIVRTFNIPADLKKIIHDFTEGKDPENYLIQGHASSSAPLSREQAYRVFKSVGRNMGLNSIGAQTMRKTFAWRYYKATNDIYYLQNLLNHASPSITYRYIGEKPNVEVVLKKMTPEENERSRYILYKDGSGKKRIQEIQEMFAYIERELDNPTNNDAFYGRVDCLLVEVEDLIDNFKNTK</sequence>
<dbReference type="OrthoDB" id="9788852at2"/>
<dbReference type="Gene3D" id="1.10.443.10">
    <property type="entry name" value="Intergrase catalytic core"/>
    <property type="match status" value="1"/>
</dbReference>
<name>A0A4U8Q4I7_9FIRM</name>
<feature type="domain" description="Tyr recombinase" evidence="2">
    <location>
        <begin position="6"/>
        <end position="180"/>
    </location>
</feature>
<protein>
    <submittedName>
        <fullName evidence="3">Site-specific tyrosine recombinase XerC</fullName>
    </submittedName>
</protein>
<evidence type="ECO:0000259" key="2">
    <source>
        <dbReference type="PROSITE" id="PS51898"/>
    </source>
</evidence>
<accession>A0A4U8Q4I7</accession>
<dbReference type="EMBL" id="QGQD01000066">
    <property type="protein sequence ID" value="TLC99734.1"/>
    <property type="molecule type" value="Genomic_DNA"/>
</dbReference>
<keyword evidence="4" id="KW-1185">Reference proteome</keyword>
<dbReference type="InterPro" id="IPR013762">
    <property type="entry name" value="Integrase-like_cat_sf"/>
</dbReference>
<evidence type="ECO:0000256" key="1">
    <source>
        <dbReference type="ARBA" id="ARBA00023172"/>
    </source>
</evidence>
<dbReference type="Proteomes" id="UP000306509">
    <property type="component" value="Unassembled WGS sequence"/>
</dbReference>
<evidence type="ECO:0000313" key="4">
    <source>
        <dbReference type="Proteomes" id="UP000306509"/>
    </source>
</evidence>
<keyword evidence="1" id="KW-0233">DNA recombination</keyword>
<dbReference type="AlphaFoldDB" id="A0A4U8Q4I7"/>
<dbReference type="GO" id="GO:0015074">
    <property type="term" value="P:DNA integration"/>
    <property type="evidence" value="ECO:0007669"/>
    <property type="project" value="InterPro"/>
</dbReference>
<evidence type="ECO:0000313" key="3">
    <source>
        <dbReference type="EMBL" id="TLC99734.1"/>
    </source>
</evidence>
<dbReference type="Pfam" id="PF00589">
    <property type="entry name" value="Phage_integrase"/>
    <property type="match status" value="1"/>
</dbReference>
<reference evidence="3 4" key="1">
    <citation type="journal article" date="2019" name="Anaerobe">
        <title>Detection of Robinsoniella peoriensis in multiple bone samples of a trauma patient.</title>
        <authorList>
            <person name="Schrottner P."/>
            <person name="Hartwich K."/>
            <person name="Bunk B."/>
            <person name="Schober I."/>
            <person name="Helbig S."/>
            <person name="Rudolph W.W."/>
            <person name="Gunzer F."/>
        </authorList>
    </citation>
    <scope>NUCLEOTIDE SEQUENCE [LARGE SCALE GENOMIC DNA]</scope>
    <source>
        <strain evidence="3 4">DSM 106044</strain>
    </source>
</reference>
<dbReference type="PROSITE" id="PS51898">
    <property type="entry name" value="TYR_RECOMBINASE"/>
    <property type="match status" value="1"/>
</dbReference>
<proteinExistence type="predicted"/>
<dbReference type="InterPro" id="IPR002104">
    <property type="entry name" value="Integrase_catalytic"/>
</dbReference>
<dbReference type="GO" id="GO:0003677">
    <property type="term" value="F:DNA binding"/>
    <property type="evidence" value="ECO:0007669"/>
    <property type="project" value="InterPro"/>
</dbReference>
<organism evidence="3 4">
    <name type="scientific">Robinsoniella peoriensis</name>
    <dbReference type="NCBI Taxonomy" id="180332"/>
    <lineage>
        <taxon>Bacteria</taxon>
        <taxon>Bacillati</taxon>
        <taxon>Bacillota</taxon>
        <taxon>Clostridia</taxon>
        <taxon>Lachnospirales</taxon>
        <taxon>Lachnospiraceae</taxon>
        <taxon>Robinsoniella</taxon>
    </lineage>
</organism>
<dbReference type="STRING" id="180332.GCA_000797495_02771"/>
<gene>
    <name evidence="3" type="ORF">DSM106044_03375</name>
</gene>
<dbReference type="InterPro" id="IPR011010">
    <property type="entry name" value="DNA_brk_join_enz"/>
</dbReference>
<dbReference type="SUPFAM" id="SSF56349">
    <property type="entry name" value="DNA breaking-rejoining enzymes"/>
    <property type="match status" value="1"/>
</dbReference>
<dbReference type="RefSeq" id="WP_027295360.1">
    <property type="nucleotide sequence ID" value="NZ_CABMJZ010000086.1"/>
</dbReference>
<comment type="caution">
    <text evidence="3">The sequence shown here is derived from an EMBL/GenBank/DDBJ whole genome shotgun (WGS) entry which is preliminary data.</text>
</comment>